<reference evidence="10" key="1">
    <citation type="journal article" date="2022" name="Arch. Microbiol.">
        <title>Thiomicrorhabdus immobilis sp. nov., a mesophilic sulfur-oxidizing bacterium isolated from sediment of a brackish lake in northern Japan.</title>
        <authorList>
            <person name="Kojima H."/>
            <person name="Mochizuki J."/>
            <person name="Kanda M."/>
            <person name="Watanabe T."/>
            <person name="Fukui M."/>
        </authorList>
    </citation>
    <scope>NUCLEOTIDE SEQUENCE</scope>
    <source>
        <strain evidence="10">Am19</strain>
    </source>
</reference>
<feature type="compositionally biased region" description="Basic residues" evidence="7">
    <location>
        <begin position="215"/>
        <end position="231"/>
    </location>
</feature>
<evidence type="ECO:0000256" key="7">
    <source>
        <dbReference type="SAM" id="MobiDB-lite"/>
    </source>
</evidence>
<evidence type="ECO:0000256" key="5">
    <source>
        <dbReference type="ARBA" id="ARBA00022989"/>
    </source>
</evidence>
<feature type="transmembrane region" description="Helical" evidence="8">
    <location>
        <begin position="33"/>
        <end position="54"/>
    </location>
</feature>
<evidence type="ECO:0000313" key="10">
    <source>
        <dbReference type="EMBL" id="BCN93319.1"/>
    </source>
</evidence>
<proteinExistence type="inferred from homology"/>
<dbReference type="PANTHER" id="PTHR30506:SF3">
    <property type="entry name" value="UPF0126 INNER MEMBRANE PROTEIN YADS-RELATED"/>
    <property type="match status" value="1"/>
</dbReference>
<feature type="domain" description="Glycine transporter" evidence="9">
    <location>
        <begin position="94"/>
        <end position="167"/>
    </location>
</feature>
<comment type="similarity">
    <text evidence="2">Belongs to the UPF0126 family.</text>
</comment>
<evidence type="ECO:0000313" key="11">
    <source>
        <dbReference type="Proteomes" id="UP001054820"/>
    </source>
</evidence>
<keyword evidence="11" id="KW-1185">Reference proteome</keyword>
<accession>A0ABM7MD42</accession>
<evidence type="ECO:0000256" key="4">
    <source>
        <dbReference type="ARBA" id="ARBA00022692"/>
    </source>
</evidence>
<evidence type="ECO:0000256" key="3">
    <source>
        <dbReference type="ARBA" id="ARBA00022475"/>
    </source>
</evidence>
<sequence length="231" mass="25431">MTLAFTLHYLDLLGTVVFAITGLLAARRKQLDLFGAIVIAMVTAIGGGTLRDLIIDVPVFWTQQDIYIYIVVISALFLFFFARFKRLPVKLLLFLDALGLAVFTVIGTQKAMALGFSDPIAIMTGIMTGVVGGIIRDVLVGEVPLVFRKEIYATASFTGASIFLLMEQIGFAIDTAVIVSIVITLLMRVWAIMYNIELPVFISYKAPEIQSPSKVVKKSHKSSQKKHKAKK</sequence>
<feature type="domain" description="Glycine transporter" evidence="9">
    <location>
        <begin position="9"/>
        <end position="82"/>
    </location>
</feature>
<evidence type="ECO:0000256" key="1">
    <source>
        <dbReference type="ARBA" id="ARBA00004651"/>
    </source>
</evidence>
<keyword evidence="4 8" id="KW-0812">Transmembrane</keyword>
<organism evidence="10 11">
    <name type="scientific">Thiomicrorhabdus immobilis</name>
    <dbReference type="NCBI Taxonomy" id="2791037"/>
    <lineage>
        <taxon>Bacteria</taxon>
        <taxon>Pseudomonadati</taxon>
        <taxon>Pseudomonadota</taxon>
        <taxon>Gammaproteobacteria</taxon>
        <taxon>Thiotrichales</taxon>
        <taxon>Piscirickettsiaceae</taxon>
        <taxon>Thiomicrorhabdus</taxon>
    </lineage>
</organism>
<dbReference type="Pfam" id="PF03458">
    <property type="entry name" value="Gly_transporter"/>
    <property type="match status" value="2"/>
</dbReference>
<feature type="transmembrane region" description="Helical" evidence="8">
    <location>
        <begin position="66"/>
        <end position="84"/>
    </location>
</feature>
<evidence type="ECO:0000259" key="9">
    <source>
        <dbReference type="Pfam" id="PF03458"/>
    </source>
</evidence>
<comment type="subcellular location">
    <subcellularLocation>
        <location evidence="1">Cell membrane</location>
        <topology evidence="1">Multi-pass membrane protein</topology>
    </subcellularLocation>
</comment>
<feature type="transmembrane region" description="Helical" evidence="8">
    <location>
        <begin position="91"/>
        <end position="108"/>
    </location>
</feature>
<evidence type="ECO:0000256" key="6">
    <source>
        <dbReference type="ARBA" id="ARBA00023136"/>
    </source>
</evidence>
<dbReference type="PANTHER" id="PTHR30506">
    <property type="entry name" value="INNER MEMBRANE PROTEIN"/>
    <property type="match status" value="1"/>
</dbReference>
<keyword evidence="3" id="KW-1003">Cell membrane</keyword>
<feature type="region of interest" description="Disordered" evidence="7">
    <location>
        <begin position="210"/>
        <end position="231"/>
    </location>
</feature>
<evidence type="ECO:0000256" key="8">
    <source>
        <dbReference type="SAM" id="Phobius"/>
    </source>
</evidence>
<feature type="transmembrane region" description="Helical" evidence="8">
    <location>
        <begin position="177"/>
        <end position="196"/>
    </location>
</feature>
<dbReference type="EMBL" id="AP024202">
    <property type="protein sequence ID" value="BCN93319.1"/>
    <property type="molecule type" value="Genomic_DNA"/>
</dbReference>
<dbReference type="InterPro" id="IPR005115">
    <property type="entry name" value="Gly_transporter"/>
</dbReference>
<gene>
    <name evidence="10" type="ORF">THMIRHAM_11040</name>
</gene>
<dbReference type="RefSeq" id="WP_237264407.1">
    <property type="nucleotide sequence ID" value="NZ_AP024202.1"/>
</dbReference>
<dbReference type="Proteomes" id="UP001054820">
    <property type="component" value="Chromosome"/>
</dbReference>
<keyword evidence="6 8" id="KW-0472">Membrane</keyword>
<protein>
    <submittedName>
        <fullName evidence="10">Membrane protein</fullName>
    </submittedName>
</protein>
<evidence type="ECO:0000256" key="2">
    <source>
        <dbReference type="ARBA" id="ARBA00008193"/>
    </source>
</evidence>
<name>A0ABM7MD42_9GAMM</name>
<feature type="transmembrane region" description="Helical" evidence="8">
    <location>
        <begin position="6"/>
        <end position="26"/>
    </location>
</feature>
<keyword evidence="5 8" id="KW-1133">Transmembrane helix</keyword>